<dbReference type="GO" id="GO:0005952">
    <property type="term" value="C:cAMP-dependent protein kinase complex"/>
    <property type="evidence" value="ECO:0007669"/>
    <property type="project" value="InterPro"/>
</dbReference>
<keyword evidence="6" id="KW-1185">Reference proteome</keyword>
<dbReference type="GO" id="GO:0004862">
    <property type="term" value="F:cAMP-dependent protein kinase inhibitor activity"/>
    <property type="evidence" value="ECO:0007669"/>
    <property type="project" value="TreeGrafter"/>
</dbReference>
<evidence type="ECO:0000259" key="4">
    <source>
        <dbReference type="PROSITE" id="PS50042"/>
    </source>
</evidence>
<keyword evidence="2" id="KW-0547">Nucleotide-binding</keyword>
<dbReference type="OrthoDB" id="2021138at2759"/>
<evidence type="ECO:0000256" key="1">
    <source>
        <dbReference type="ARBA" id="ARBA00005753"/>
    </source>
</evidence>
<dbReference type="GO" id="GO:0030552">
    <property type="term" value="F:cAMP binding"/>
    <property type="evidence" value="ECO:0007669"/>
    <property type="project" value="UniProtKB-KW"/>
</dbReference>
<organism evidence="5 6">
    <name type="scientific">Fasciolopsis buskii</name>
    <dbReference type="NCBI Taxonomy" id="27845"/>
    <lineage>
        <taxon>Eukaryota</taxon>
        <taxon>Metazoa</taxon>
        <taxon>Spiralia</taxon>
        <taxon>Lophotrochozoa</taxon>
        <taxon>Platyhelminthes</taxon>
        <taxon>Trematoda</taxon>
        <taxon>Digenea</taxon>
        <taxon>Plagiorchiida</taxon>
        <taxon>Echinostomata</taxon>
        <taxon>Echinostomatoidea</taxon>
        <taxon>Fasciolidae</taxon>
        <taxon>Fasciolopsis</taxon>
    </lineage>
</organism>
<feature type="domain" description="Cyclic nucleotide-binding" evidence="4">
    <location>
        <begin position="80"/>
        <end position="142"/>
    </location>
</feature>
<reference evidence="5" key="1">
    <citation type="submission" date="2019-05" db="EMBL/GenBank/DDBJ databases">
        <title>Annotation for the trematode Fasciolopsis buski.</title>
        <authorList>
            <person name="Choi Y.-J."/>
        </authorList>
    </citation>
    <scope>NUCLEOTIDE SEQUENCE</scope>
    <source>
        <strain evidence="5">HT</strain>
        <tissue evidence="5">Whole worm</tissue>
    </source>
</reference>
<evidence type="ECO:0000313" key="5">
    <source>
        <dbReference type="EMBL" id="KAA0192479.1"/>
    </source>
</evidence>
<dbReference type="Gene3D" id="2.60.120.10">
    <property type="entry name" value="Jelly Rolls"/>
    <property type="match status" value="2"/>
</dbReference>
<dbReference type="GO" id="GO:0005829">
    <property type="term" value="C:cytosol"/>
    <property type="evidence" value="ECO:0007669"/>
    <property type="project" value="TreeGrafter"/>
</dbReference>
<dbReference type="InterPro" id="IPR050503">
    <property type="entry name" value="cAMP-dep_PK_reg_su-like"/>
</dbReference>
<dbReference type="SUPFAM" id="SSF51206">
    <property type="entry name" value="cAMP-binding domain-like"/>
    <property type="match status" value="2"/>
</dbReference>
<dbReference type="EMBL" id="LUCM01005664">
    <property type="protein sequence ID" value="KAA0192479.1"/>
    <property type="molecule type" value="Genomic_DNA"/>
</dbReference>
<dbReference type="Proteomes" id="UP000728185">
    <property type="component" value="Unassembled WGS sequence"/>
</dbReference>
<gene>
    <name evidence="5" type="ORF">FBUS_09458</name>
</gene>
<accession>A0A8E0RTM8</accession>
<name>A0A8E0RTM8_9TREM</name>
<dbReference type="CDD" id="cd00038">
    <property type="entry name" value="CAP_ED"/>
    <property type="match status" value="1"/>
</dbReference>
<dbReference type="PANTHER" id="PTHR11635">
    <property type="entry name" value="CAMP-DEPENDENT PROTEIN KINASE REGULATORY CHAIN"/>
    <property type="match status" value="1"/>
</dbReference>
<dbReference type="Pfam" id="PF00027">
    <property type="entry name" value="cNMP_binding"/>
    <property type="match status" value="1"/>
</dbReference>
<proteinExistence type="inferred from homology"/>
<dbReference type="PROSITE" id="PS50042">
    <property type="entry name" value="CNMP_BINDING_3"/>
    <property type="match status" value="2"/>
</dbReference>
<dbReference type="InterPro" id="IPR018490">
    <property type="entry name" value="cNMP-bd_dom_sf"/>
</dbReference>
<protein>
    <submittedName>
        <fullName evidence="5">cAMP-dependent protein kinase regulatory subunit</fullName>
    </submittedName>
</protein>
<dbReference type="GO" id="GO:0034236">
    <property type="term" value="F:protein kinase A catalytic subunit binding"/>
    <property type="evidence" value="ECO:0007669"/>
    <property type="project" value="TreeGrafter"/>
</dbReference>
<comment type="caution">
    <text evidence="5">The sequence shown here is derived from an EMBL/GenBank/DDBJ whole genome shotgun (WGS) entry which is preliminary data.</text>
</comment>
<keyword evidence="3" id="KW-0114">cAMP</keyword>
<dbReference type="InterPro" id="IPR000595">
    <property type="entry name" value="cNMP-bd_dom"/>
</dbReference>
<evidence type="ECO:0000313" key="6">
    <source>
        <dbReference type="Proteomes" id="UP000728185"/>
    </source>
</evidence>
<comment type="similarity">
    <text evidence="1">Belongs to the cAMP-dependent kinase regulatory chain family.</text>
</comment>
<dbReference type="PANTHER" id="PTHR11635:SF152">
    <property type="entry name" value="CAMP-DEPENDENT PROTEIN KINASE TYPE I REGULATORY SUBUNIT-RELATED"/>
    <property type="match status" value="1"/>
</dbReference>
<dbReference type="InterPro" id="IPR014710">
    <property type="entry name" value="RmlC-like_jellyroll"/>
</dbReference>
<dbReference type="AlphaFoldDB" id="A0A8E0RTM8"/>
<keyword evidence="2" id="KW-0116">cAMP-binding</keyword>
<evidence type="ECO:0000256" key="2">
    <source>
        <dbReference type="ARBA" id="ARBA00022566"/>
    </source>
</evidence>
<evidence type="ECO:0000256" key="3">
    <source>
        <dbReference type="ARBA" id="ARBA00023149"/>
    </source>
</evidence>
<sequence length="394" mass="44246">MLKTLIHTPIIPDLSFYILLSGQVAIYVNTEAVAEDVADDTTETNAAGQTGDLTENAEVKRQTPAQIRKATNRTKFGNHVGTLKDGASFGELALINRDCIRNASIIADTRTQLIVINRATFNRSLREVHLAAFRERSEFVNTCPLFTGWLRSLKKQVVMSLTKLSAPFGHCVIHQGEPLDGLLFLTKGQVAINVDILMQSKQYPNCIPKLTGPEFERILTKQGIKVACDPIAPLAVLKETEMLRERIGRKPITRLGYSISERRKVLKNMDLSITGPGAIFGEFEYGLGLATYATSIVCVETSEFYVLSATNFERLLHSRRNTNAMKVLRTRAEQAVVQRLSRTADRRVPLFQYFFEQIYDRKMKASPPMEDQMLLHTNSNSYGKTCSQKTLRLN</sequence>
<feature type="domain" description="Cyclic nucleotide-binding" evidence="4">
    <location>
        <begin position="145"/>
        <end position="192"/>
    </location>
</feature>